<dbReference type="EMBL" id="CP001322">
    <property type="protein sequence ID" value="ACL02242.1"/>
    <property type="molecule type" value="Genomic_DNA"/>
</dbReference>
<evidence type="ECO:0000313" key="5">
    <source>
        <dbReference type="Proteomes" id="UP000000739"/>
    </source>
</evidence>
<sequence length="225" mass="24817">MKIIALLGTPHGLKGSTAKLLNLVLEGAEKSGAEHETVVLKGDNVKPCLGCDVCHKKGACAQKDDFEEIKGKIINADALLLASPNYIFSVSAQFKAFMDRCCSVVHKLEFEGKYGASIVTSGGGDEEPIAEYMNHFLIITGATPIGSVWATMGTLPDGEFPPDLKQQAHDLGKSLVDAIQTKPEPDPAVLKQMNAFKDRMKNLMQWRKAEWPHEYEYWQKNRNLE</sequence>
<reference evidence="4 5" key="1">
    <citation type="journal article" date="2012" name="Environ. Microbiol.">
        <title>The genome sequence of Desulfatibacillum alkenivorans AK-01: a blueprint for anaerobic alkane oxidation.</title>
        <authorList>
            <person name="Callaghan A.V."/>
            <person name="Morris B.E."/>
            <person name="Pereira I.A."/>
            <person name="McInerney M.J."/>
            <person name="Austin R.N."/>
            <person name="Groves J.T."/>
            <person name="Kukor J.J."/>
            <person name="Suflita J.M."/>
            <person name="Young L.Y."/>
            <person name="Zylstra G.J."/>
            <person name="Wawrik B."/>
        </authorList>
    </citation>
    <scope>NUCLEOTIDE SEQUENCE [LARGE SCALE GENOMIC DNA]</scope>
    <source>
        <strain evidence="4 5">AK-01</strain>
    </source>
</reference>
<dbReference type="SUPFAM" id="SSF52218">
    <property type="entry name" value="Flavoproteins"/>
    <property type="match status" value="1"/>
</dbReference>
<organism evidence="4 5">
    <name type="scientific">Desulfatibacillum aliphaticivorans</name>
    <dbReference type="NCBI Taxonomy" id="218208"/>
    <lineage>
        <taxon>Bacteria</taxon>
        <taxon>Pseudomonadati</taxon>
        <taxon>Thermodesulfobacteriota</taxon>
        <taxon>Desulfobacteria</taxon>
        <taxon>Desulfobacterales</taxon>
        <taxon>Desulfatibacillaceae</taxon>
        <taxon>Desulfatibacillum</taxon>
    </lineage>
</organism>
<keyword evidence="1" id="KW-0285">Flavoprotein</keyword>
<dbReference type="GO" id="GO:0016491">
    <property type="term" value="F:oxidoreductase activity"/>
    <property type="evidence" value="ECO:0007669"/>
    <property type="project" value="InterPro"/>
</dbReference>
<dbReference type="InterPro" id="IPR005025">
    <property type="entry name" value="FMN_Rdtase-like_dom"/>
</dbReference>
<dbReference type="RefSeq" id="WP_012609682.1">
    <property type="nucleotide sequence ID" value="NC_011768.1"/>
</dbReference>
<evidence type="ECO:0000256" key="2">
    <source>
        <dbReference type="ARBA" id="ARBA00022643"/>
    </source>
</evidence>
<evidence type="ECO:0000313" key="4">
    <source>
        <dbReference type="EMBL" id="ACL02242.1"/>
    </source>
</evidence>
<name>B8FHF4_DESAL</name>
<dbReference type="InterPro" id="IPR051796">
    <property type="entry name" value="ISF_SsuE-like"/>
</dbReference>
<dbReference type="Pfam" id="PF03358">
    <property type="entry name" value="FMN_red"/>
    <property type="match status" value="1"/>
</dbReference>
<dbReference type="Gene3D" id="3.40.50.360">
    <property type="match status" value="1"/>
</dbReference>
<dbReference type="eggNOG" id="COG0655">
    <property type="taxonomic scope" value="Bacteria"/>
</dbReference>
<feature type="domain" description="NADPH-dependent FMN reductase-like" evidence="3">
    <location>
        <begin position="1"/>
        <end position="150"/>
    </location>
</feature>
<accession>B8FHF4</accession>
<dbReference type="KEGG" id="dal:Dalk_0536"/>
<dbReference type="PANTHER" id="PTHR43278:SF1">
    <property type="entry name" value="IRON-SULFUR FLAVOPROTEIN MJ1083"/>
    <property type="match status" value="1"/>
</dbReference>
<keyword evidence="2" id="KW-0288">FMN</keyword>
<dbReference type="AlphaFoldDB" id="B8FHF4"/>
<keyword evidence="5" id="KW-1185">Reference proteome</keyword>
<evidence type="ECO:0000259" key="3">
    <source>
        <dbReference type="Pfam" id="PF03358"/>
    </source>
</evidence>
<protein>
    <submittedName>
        <fullName evidence="4">NADPH-dependent FMN reductase</fullName>
    </submittedName>
</protein>
<proteinExistence type="predicted"/>
<evidence type="ECO:0000256" key="1">
    <source>
        <dbReference type="ARBA" id="ARBA00022630"/>
    </source>
</evidence>
<dbReference type="Proteomes" id="UP000000739">
    <property type="component" value="Chromosome"/>
</dbReference>
<gene>
    <name evidence="4" type="ordered locus">Dalk_0536</name>
</gene>
<dbReference type="HOGENOM" id="CLU_050993_1_0_7"/>
<dbReference type="PANTHER" id="PTHR43278">
    <property type="entry name" value="NAD(P)H-DEPENDENT FMN-CONTAINING OXIDOREDUCTASE YWQN-RELATED"/>
    <property type="match status" value="1"/>
</dbReference>
<dbReference type="InterPro" id="IPR029039">
    <property type="entry name" value="Flavoprotein-like_sf"/>
</dbReference>